<evidence type="ECO:0000256" key="5">
    <source>
        <dbReference type="ARBA" id="ARBA00022737"/>
    </source>
</evidence>
<evidence type="ECO:0000256" key="6">
    <source>
        <dbReference type="ARBA" id="ARBA00022884"/>
    </source>
</evidence>
<accession>A0A4S4MCK7</accession>
<evidence type="ECO:0000256" key="4">
    <source>
        <dbReference type="ARBA" id="ARBA00022552"/>
    </source>
</evidence>
<evidence type="ECO:0000256" key="2">
    <source>
        <dbReference type="ARBA" id="ARBA00008033"/>
    </source>
</evidence>
<evidence type="ECO:0000256" key="7">
    <source>
        <dbReference type="ARBA" id="ARBA00023242"/>
    </source>
</evidence>
<dbReference type="Gene3D" id="3.30.70.330">
    <property type="match status" value="5"/>
</dbReference>
<feature type="domain" description="RRM" evidence="11">
    <location>
        <begin position="2"/>
        <end position="83"/>
    </location>
</feature>
<feature type="domain" description="RRM" evidence="11">
    <location>
        <begin position="556"/>
        <end position="642"/>
    </location>
</feature>
<dbReference type="CDD" id="cd12568">
    <property type="entry name" value="RRM3_MRD1"/>
    <property type="match status" value="1"/>
</dbReference>
<reference evidence="12 13" key="1">
    <citation type="submission" date="2019-02" db="EMBL/GenBank/DDBJ databases">
        <title>Genome sequencing of the rare red list fungi Antrodiella citrinella (Flaviporus citrinellus).</title>
        <authorList>
            <person name="Buettner E."/>
            <person name="Kellner H."/>
        </authorList>
    </citation>
    <scope>NUCLEOTIDE SEQUENCE [LARGE SCALE GENOMIC DNA]</scope>
    <source>
        <strain evidence="12 13">DSM 108506</strain>
    </source>
</reference>
<dbReference type="GO" id="GO:0005634">
    <property type="term" value="C:nucleus"/>
    <property type="evidence" value="ECO:0007669"/>
    <property type="project" value="UniProtKB-SubCell"/>
</dbReference>
<gene>
    <name evidence="12" type="ORF">EUX98_g7946</name>
</gene>
<evidence type="ECO:0000256" key="10">
    <source>
        <dbReference type="SAM" id="MobiDB-lite"/>
    </source>
</evidence>
<name>A0A4S4MCK7_9APHY</name>
<keyword evidence="7" id="KW-0539">Nucleus</keyword>
<dbReference type="InterPro" id="IPR034482">
    <property type="entry name" value="Mrd1_RRM3"/>
</dbReference>
<dbReference type="InterPro" id="IPR050502">
    <property type="entry name" value="Euk_RNA-bind_prot"/>
</dbReference>
<evidence type="ECO:0000256" key="8">
    <source>
        <dbReference type="ARBA" id="ARBA00023274"/>
    </source>
</evidence>
<feature type="compositionally biased region" description="Polar residues" evidence="10">
    <location>
        <begin position="119"/>
        <end position="130"/>
    </location>
</feature>
<evidence type="ECO:0000256" key="3">
    <source>
        <dbReference type="ARBA" id="ARBA00013428"/>
    </source>
</evidence>
<feature type="compositionally biased region" description="Basic and acidic residues" evidence="10">
    <location>
        <begin position="173"/>
        <end position="183"/>
    </location>
</feature>
<feature type="domain" description="RRM" evidence="11">
    <location>
        <begin position="255"/>
        <end position="333"/>
    </location>
</feature>
<evidence type="ECO:0000256" key="1">
    <source>
        <dbReference type="ARBA" id="ARBA00004123"/>
    </source>
</evidence>
<dbReference type="SMART" id="SM00360">
    <property type="entry name" value="RRM"/>
    <property type="match status" value="5"/>
</dbReference>
<dbReference type="PANTHER" id="PTHR48025">
    <property type="entry name" value="OS02G0815200 PROTEIN"/>
    <property type="match status" value="1"/>
</dbReference>
<dbReference type="GO" id="GO:1990904">
    <property type="term" value="C:ribonucleoprotein complex"/>
    <property type="evidence" value="ECO:0007669"/>
    <property type="project" value="UniProtKB-KW"/>
</dbReference>
<dbReference type="Pfam" id="PF00076">
    <property type="entry name" value="RRM_1"/>
    <property type="match status" value="5"/>
</dbReference>
<feature type="region of interest" description="Disordered" evidence="10">
    <location>
        <begin position="748"/>
        <end position="778"/>
    </location>
</feature>
<dbReference type="PROSITE" id="PS50102">
    <property type="entry name" value="RRM"/>
    <property type="match status" value="5"/>
</dbReference>
<dbReference type="PANTHER" id="PTHR48025:SF1">
    <property type="entry name" value="RRM DOMAIN-CONTAINING PROTEIN"/>
    <property type="match status" value="1"/>
</dbReference>
<organism evidence="12 13">
    <name type="scientific">Antrodiella citrinella</name>
    <dbReference type="NCBI Taxonomy" id="2447956"/>
    <lineage>
        <taxon>Eukaryota</taxon>
        <taxon>Fungi</taxon>
        <taxon>Dikarya</taxon>
        <taxon>Basidiomycota</taxon>
        <taxon>Agaricomycotina</taxon>
        <taxon>Agaricomycetes</taxon>
        <taxon>Polyporales</taxon>
        <taxon>Steccherinaceae</taxon>
        <taxon>Antrodiella</taxon>
    </lineage>
</organism>
<evidence type="ECO:0000313" key="12">
    <source>
        <dbReference type="EMBL" id="THH23232.1"/>
    </source>
</evidence>
<dbReference type="GO" id="GO:0006364">
    <property type="term" value="P:rRNA processing"/>
    <property type="evidence" value="ECO:0007669"/>
    <property type="project" value="UniProtKB-KW"/>
</dbReference>
<keyword evidence="6 9" id="KW-0694">RNA-binding</keyword>
<comment type="caution">
    <text evidence="12">The sequence shown here is derived from an EMBL/GenBank/DDBJ whole genome shotgun (WGS) entry which is preliminary data.</text>
</comment>
<dbReference type="AlphaFoldDB" id="A0A4S4MCK7"/>
<keyword evidence="4" id="KW-0698">rRNA processing</keyword>
<dbReference type="OrthoDB" id="439639at2759"/>
<feature type="domain" description="RRM" evidence="11">
    <location>
        <begin position="658"/>
        <end position="735"/>
    </location>
</feature>
<protein>
    <recommendedName>
        <fullName evidence="3">Multiple RNA-binding domain-containing protein 1</fullName>
    </recommendedName>
</protein>
<dbReference type="EMBL" id="SGPM01000377">
    <property type="protein sequence ID" value="THH23232.1"/>
    <property type="molecule type" value="Genomic_DNA"/>
</dbReference>
<dbReference type="CDD" id="cd12565">
    <property type="entry name" value="RRM1_MRD1"/>
    <property type="match status" value="1"/>
</dbReference>
<dbReference type="Proteomes" id="UP000308730">
    <property type="component" value="Unassembled WGS sequence"/>
</dbReference>
<keyword evidence="13" id="KW-1185">Reference proteome</keyword>
<evidence type="ECO:0000313" key="13">
    <source>
        <dbReference type="Proteomes" id="UP000308730"/>
    </source>
</evidence>
<dbReference type="InterPro" id="IPR035979">
    <property type="entry name" value="RBD_domain_sf"/>
</dbReference>
<evidence type="ECO:0000256" key="9">
    <source>
        <dbReference type="PROSITE-ProRule" id="PRU00176"/>
    </source>
</evidence>
<dbReference type="SUPFAM" id="SSF54928">
    <property type="entry name" value="RNA-binding domain, RBD"/>
    <property type="match status" value="3"/>
</dbReference>
<keyword evidence="8" id="KW-0687">Ribonucleoprotein</keyword>
<feature type="compositionally biased region" description="Acidic residues" evidence="10">
    <location>
        <begin position="767"/>
        <end position="778"/>
    </location>
</feature>
<keyword evidence="5" id="KW-0677">Repeat</keyword>
<feature type="region of interest" description="Disordered" evidence="10">
    <location>
        <begin position="82"/>
        <end position="197"/>
    </location>
</feature>
<proteinExistence type="inferred from homology"/>
<comment type="subcellular location">
    <subcellularLocation>
        <location evidence="1">Nucleus</location>
    </subcellularLocation>
</comment>
<dbReference type="InterPro" id="IPR012677">
    <property type="entry name" value="Nucleotide-bd_a/b_plait_sf"/>
</dbReference>
<dbReference type="GO" id="GO:0003729">
    <property type="term" value="F:mRNA binding"/>
    <property type="evidence" value="ECO:0007669"/>
    <property type="project" value="TreeGrafter"/>
</dbReference>
<comment type="similarity">
    <text evidence="2">Belongs to the RRM MRD1 family.</text>
</comment>
<evidence type="ECO:0000259" key="11">
    <source>
        <dbReference type="PROSITE" id="PS50102"/>
    </source>
</evidence>
<feature type="domain" description="RRM" evidence="11">
    <location>
        <begin position="440"/>
        <end position="512"/>
    </location>
</feature>
<dbReference type="CDD" id="cd12320">
    <property type="entry name" value="RRM6_RBM19_RRM5_MRD1"/>
    <property type="match status" value="1"/>
</dbReference>
<dbReference type="InterPro" id="IPR000504">
    <property type="entry name" value="RRM_dom"/>
</dbReference>
<sequence>MSRLLVKNLPAYLTQQRLREHFESKDGPGGTLTDVKVVLKPDGTSRRFGFVGFKTDAEAEKARKWFDRTFVGSTKINVTVVDGTKDAPVPRPNKRPRLDPSPDEDQPVEVSKKTKKIKQASSDSASSVPKNAQFEEFAKLMQPRSKKGPSWANDEELQPVASTSALPTPKPKQVVDEPESKENDAEEEPQATGLSDLDWLKRHQKVTIQAPEPAKVTVFDQSDDEDVAMPVDPPILESPQASPEDPTRSTILQTARLFLRNLSYTCTDEELMSLFKPFGEVSQVHIPLDATAKTPKGVAYVSFADPKNAVAAYEALDKKSFQGRLLHILPAVDRRGKPELVDANGKRSLKEEKNVKRKGTAGKEFNWAMLYMNSDAVVSSVADRMNVSKADILNPESDNAAVKLALAETHVIQETKTFLESHGVVLSALDGITRVARSDTTILVKNIPYGTAVEQIRELFEPHGELRHVLVPPAGTMAVVEFVHPDDGRKAFKAVAYRRLGNSIIYLEKGPIGMFIADGGNDADAPVASASGVKPVTIADSEGTSTADEPSLAGGSTLFIKNLAFATTTDHLVHAFRHLPSFAFARVQMKPDPKRAPGSNALLSMGYGFVGFKDAESAKKAMKGMQGYVLDGHALVVKFAGRGAEEEQDTGKTKSTTTKMIVKNVPFEATKKDIRELFGSHGQLKSVRLPKKFDHKSRGFAFLDFLTRREAENAYAALKHTHLLGRHLVLEWAEEAETDIDKLREKAGVGFGGGKEMPGKKRKVDLGDDDGDNDDMEL</sequence>